<proteinExistence type="predicted"/>
<reference evidence="2" key="2">
    <citation type="submission" date="2025-08" db="UniProtKB">
        <authorList>
            <consortium name="Ensembl"/>
        </authorList>
    </citation>
    <scope>IDENTIFICATION</scope>
</reference>
<dbReference type="Ensembl" id="ENSCSAVT00000012620.1">
    <property type="protein sequence ID" value="ENSCSAVP00000012476.1"/>
    <property type="gene ID" value="ENSCSAVG00000007326.1"/>
</dbReference>
<dbReference type="Proteomes" id="UP000007875">
    <property type="component" value="Unassembled WGS sequence"/>
</dbReference>
<protein>
    <submittedName>
        <fullName evidence="2">Uncharacterized protein</fullName>
    </submittedName>
</protein>
<dbReference type="HOGENOM" id="CLU_2364896_0_0_1"/>
<dbReference type="InParanoid" id="H2Z4G4"/>
<feature type="compositionally biased region" description="Low complexity" evidence="1">
    <location>
        <begin position="75"/>
        <end position="86"/>
    </location>
</feature>
<reference evidence="3" key="1">
    <citation type="submission" date="2003-08" db="EMBL/GenBank/DDBJ databases">
        <authorList>
            <person name="Birren B."/>
            <person name="Nusbaum C."/>
            <person name="Abebe A."/>
            <person name="Abouelleil A."/>
            <person name="Adekoya E."/>
            <person name="Ait-zahra M."/>
            <person name="Allen N."/>
            <person name="Allen T."/>
            <person name="An P."/>
            <person name="Anderson M."/>
            <person name="Anderson S."/>
            <person name="Arachchi H."/>
            <person name="Armbruster J."/>
            <person name="Bachantsang P."/>
            <person name="Baldwin J."/>
            <person name="Barry A."/>
            <person name="Bayul T."/>
            <person name="Blitshsteyn B."/>
            <person name="Bloom T."/>
            <person name="Blye J."/>
            <person name="Boguslavskiy L."/>
            <person name="Borowsky M."/>
            <person name="Boukhgalter B."/>
            <person name="Brunache A."/>
            <person name="Butler J."/>
            <person name="Calixte N."/>
            <person name="Calvo S."/>
            <person name="Camarata J."/>
            <person name="Campo K."/>
            <person name="Chang J."/>
            <person name="Cheshatsang Y."/>
            <person name="Citroen M."/>
            <person name="Collymore A."/>
            <person name="Considine T."/>
            <person name="Cook A."/>
            <person name="Cooke P."/>
            <person name="Corum B."/>
            <person name="Cuomo C."/>
            <person name="David R."/>
            <person name="Dawoe T."/>
            <person name="Degray S."/>
            <person name="Dodge S."/>
            <person name="Dooley K."/>
            <person name="Dorje P."/>
            <person name="Dorjee K."/>
            <person name="Dorris L."/>
            <person name="Duffey N."/>
            <person name="Dupes A."/>
            <person name="Elkins T."/>
            <person name="Engels R."/>
            <person name="Erickson J."/>
            <person name="Farina A."/>
            <person name="Faro S."/>
            <person name="Ferreira P."/>
            <person name="Fischer H."/>
            <person name="Fitzgerald M."/>
            <person name="Foley K."/>
            <person name="Gage D."/>
            <person name="Galagan J."/>
            <person name="Gearin G."/>
            <person name="Gnerre S."/>
            <person name="Gnirke A."/>
            <person name="Goyette A."/>
            <person name="Graham J."/>
            <person name="Grandbois E."/>
            <person name="Gyaltsen K."/>
            <person name="Hafez N."/>
            <person name="Hagopian D."/>
            <person name="Hagos B."/>
            <person name="Hall J."/>
            <person name="Hatcher B."/>
            <person name="Heller A."/>
            <person name="Higgins H."/>
            <person name="Honan T."/>
            <person name="Horn A."/>
            <person name="Houde N."/>
            <person name="Hughes L."/>
            <person name="Hulme W."/>
            <person name="Husby E."/>
            <person name="Iliev I."/>
            <person name="Jaffe D."/>
            <person name="Jones C."/>
            <person name="Kamal M."/>
            <person name="Kamat A."/>
            <person name="Kamvysselis M."/>
            <person name="Karlsson E."/>
            <person name="Kells C."/>
            <person name="Kieu A."/>
            <person name="Kisner P."/>
            <person name="Kodira C."/>
            <person name="Kulbokas E."/>
            <person name="Labutti K."/>
            <person name="Lama D."/>
            <person name="Landers T."/>
            <person name="Leger J."/>
            <person name="Levine S."/>
            <person name="Lewis D."/>
            <person name="Lewis T."/>
            <person name="Lindblad-toh K."/>
            <person name="Liu X."/>
            <person name="Lokyitsang T."/>
            <person name="Lokyitsang Y."/>
            <person name="Lucien O."/>
            <person name="Lui A."/>
            <person name="Ma L.J."/>
            <person name="Mabbitt R."/>
            <person name="Macdonald J."/>
            <person name="Maclean C."/>
            <person name="Major J."/>
            <person name="Manning J."/>
            <person name="Marabella R."/>
            <person name="Maru K."/>
            <person name="Matthews C."/>
            <person name="Mauceli E."/>
            <person name="Mccarthy M."/>
            <person name="Mcdonough S."/>
            <person name="Mcghee T."/>
            <person name="Meldrim J."/>
            <person name="Meneus L."/>
            <person name="Mesirov J."/>
            <person name="Mihalev A."/>
            <person name="Mihova T."/>
            <person name="Mikkelsen T."/>
            <person name="Mlenga V."/>
            <person name="Moru K."/>
            <person name="Mozes J."/>
            <person name="Mulrain L."/>
            <person name="Munson G."/>
            <person name="Naylor J."/>
            <person name="Newes C."/>
            <person name="Nguyen C."/>
            <person name="Nguyen N."/>
            <person name="Nguyen T."/>
            <person name="Nicol R."/>
            <person name="Nielsen C."/>
            <person name="Nizzari M."/>
            <person name="Norbu C."/>
            <person name="Norbu N."/>
            <person name="O'donnell P."/>
            <person name="Okoawo O."/>
            <person name="O'leary S."/>
            <person name="Omotosho B."/>
            <person name="O'neill K."/>
            <person name="Osman S."/>
            <person name="Parker S."/>
            <person name="Perrin D."/>
            <person name="Phunkhang P."/>
            <person name="Piqani B."/>
            <person name="Purcell S."/>
            <person name="Rachupka T."/>
            <person name="Ramasamy U."/>
            <person name="Rameau R."/>
            <person name="Ray V."/>
            <person name="Raymond C."/>
            <person name="Retta R."/>
            <person name="Richardson S."/>
            <person name="Rise C."/>
            <person name="Rodriguez J."/>
            <person name="Rogers J."/>
            <person name="Rogov P."/>
            <person name="Rutman M."/>
            <person name="Schupbach R."/>
            <person name="Seaman C."/>
            <person name="Settipalli S."/>
            <person name="Sharpe T."/>
            <person name="Sheridan J."/>
            <person name="Sherpa N."/>
            <person name="Shi J."/>
            <person name="Smirnov S."/>
            <person name="Smith C."/>
            <person name="Sougnez C."/>
            <person name="Spencer B."/>
            <person name="Stalker J."/>
            <person name="Stange-thomann N."/>
            <person name="Stavropoulos S."/>
            <person name="Stetson K."/>
            <person name="Stone C."/>
            <person name="Stone S."/>
            <person name="Stubbs M."/>
            <person name="Talamas J."/>
            <person name="Tchuinga P."/>
            <person name="Tenzing P."/>
            <person name="Tesfaye S."/>
            <person name="Theodore J."/>
            <person name="Thoulutsang Y."/>
            <person name="Topham K."/>
            <person name="Towey S."/>
            <person name="Tsamla T."/>
            <person name="Tsomo N."/>
            <person name="Vallee D."/>
            <person name="Vassiliev H."/>
            <person name="Venkataraman V."/>
            <person name="Vinson J."/>
            <person name="Vo A."/>
            <person name="Wade C."/>
            <person name="Wang S."/>
            <person name="Wangchuk T."/>
            <person name="Wangdi T."/>
            <person name="Whittaker C."/>
            <person name="Wilkinson J."/>
            <person name="Wu Y."/>
            <person name="Wyman D."/>
            <person name="Yadav S."/>
            <person name="Yang S."/>
            <person name="Yang X."/>
            <person name="Yeager S."/>
            <person name="Yee E."/>
            <person name="Young G."/>
            <person name="Zainoun J."/>
            <person name="Zembeck L."/>
            <person name="Zimmer A."/>
            <person name="Zody M."/>
            <person name="Lander E."/>
        </authorList>
    </citation>
    <scope>NUCLEOTIDE SEQUENCE [LARGE SCALE GENOMIC DNA]</scope>
</reference>
<sequence>MSLNALVPRHISPNIVSADAVNHRDEGVTLVRAQPSYYATMSQRSDVTQSMLVQVPTSQQQVHQLFQQRPPPPSLQQQLSHASQRRMSASGLQPLR</sequence>
<dbReference type="AlphaFoldDB" id="H2Z4G4"/>
<organism evidence="2 3">
    <name type="scientific">Ciona savignyi</name>
    <name type="common">Pacific transparent sea squirt</name>
    <dbReference type="NCBI Taxonomy" id="51511"/>
    <lineage>
        <taxon>Eukaryota</taxon>
        <taxon>Metazoa</taxon>
        <taxon>Chordata</taxon>
        <taxon>Tunicata</taxon>
        <taxon>Ascidiacea</taxon>
        <taxon>Phlebobranchia</taxon>
        <taxon>Cionidae</taxon>
        <taxon>Ciona</taxon>
    </lineage>
</organism>
<keyword evidence="3" id="KW-1185">Reference proteome</keyword>
<name>H2Z4G4_CIOSA</name>
<accession>H2Z4G4</accession>
<evidence type="ECO:0000313" key="2">
    <source>
        <dbReference type="Ensembl" id="ENSCSAVP00000012476.1"/>
    </source>
</evidence>
<reference evidence="2" key="3">
    <citation type="submission" date="2025-09" db="UniProtKB">
        <authorList>
            <consortium name="Ensembl"/>
        </authorList>
    </citation>
    <scope>IDENTIFICATION</scope>
</reference>
<evidence type="ECO:0000256" key="1">
    <source>
        <dbReference type="SAM" id="MobiDB-lite"/>
    </source>
</evidence>
<feature type="region of interest" description="Disordered" evidence="1">
    <location>
        <begin position="59"/>
        <end position="96"/>
    </location>
</feature>
<evidence type="ECO:0000313" key="3">
    <source>
        <dbReference type="Proteomes" id="UP000007875"/>
    </source>
</evidence>